<evidence type="ECO:0008006" key="8">
    <source>
        <dbReference type="Google" id="ProtNLM"/>
    </source>
</evidence>
<dbReference type="PANTHER" id="PTHR30258:SF1">
    <property type="entry name" value="PROTEIN TRANSPORT PROTEIN HOFB HOMOLOG"/>
    <property type="match status" value="1"/>
</dbReference>
<dbReference type="InterPro" id="IPR007831">
    <property type="entry name" value="T2SS_GspE_N"/>
</dbReference>
<dbReference type="SUPFAM" id="SSF52540">
    <property type="entry name" value="P-loop containing nucleoside triphosphate hydrolases"/>
    <property type="match status" value="1"/>
</dbReference>
<keyword evidence="2" id="KW-0547">Nucleotide-binding</keyword>
<feature type="domain" description="Type II secretion system protein GspE N-terminal" evidence="5">
    <location>
        <begin position="279"/>
        <end position="364"/>
    </location>
</feature>
<dbReference type="CDD" id="cd01129">
    <property type="entry name" value="PulE-GspE-like"/>
    <property type="match status" value="1"/>
</dbReference>
<dbReference type="GO" id="GO:0016887">
    <property type="term" value="F:ATP hydrolysis activity"/>
    <property type="evidence" value="ECO:0007669"/>
    <property type="project" value="TreeGrafter"/>
</dbReference>
<dbReference type="GO" id="GO:0005886">
    <property type="term" value="C:plasma membrane"/>
    <property type="evidence" value="ECO:0007669"/>
    <property type="project" value="TreeGrafter"/>
</dbReference>
<dbReference type="AlphaFoldDB" id="A0A2A5C8N9"/>
<gene>
    <name evidence="6" type="ORF">COA71_13170</name>
</gene>
<dbReference type="EMBL" id="NVWI01000012">
    <property type="protein sequence ID" value="PCJ39830.1"/>
    <property type="molecule type" value="Genomic_DNA"/>
</dbReference>
<accession>A0A2A5C8N9</accession>
<dbReference type="Gene3D" id="3.40.50.300">
    <property type="entry name" value="P-loop containing nucleotide triphosphate hydrolases"/>
    <property type="match status" value="1"/>
</dbReference>
<comment type="similarity">
    <text evidence="1">Belongs to the GSP E family.</text>
</comment>
<dbReference type="Proteomes" id="UP000228987">
    <property type="component" value="Unassembled WGS sequence"/>
</dbReference>
<dbReference type="InterPro" id="IPR001482">
    <property type="entry name" value="T2SS/T4SS_dom"/>
</dbReference>
<evidence type="ECO:0000256" key="1">
    <source>
        <dbReference type="ARBA" id="ARBA00006611"/>
    </source>
</evidence>
<protein>
    <recommendedName>
        <fullName evidence="8">Bacterial type II secretion system protein E domain-containing protein</fullName>
    </recommendedName>
</protein>
<dbReference type="InterPro" id="IPR037257">
    <property type="entry name" value="T2SS_E_N_sf"/>
</dbReference>
<dbReference type="Gene3D" id="3.30.300.160">
    <property type="entry name" value="Type II secretion system, protein E, N-terminal domain"/>
    <property type="match status" value="1"/>
</dbReference>
<keyword evidence="3" id="KW-0067">ATP-binding</keyword>
<evidence type="ECO:0000256" key="3">
    <source>
        <dbReference type="ARBA" id="ARBA00022840"/>
    </source>
</evidence>
<evidence type="ECO:0000259" key="5">
    <source>
        <dbReference type="Pfam" id="PF05157"/>
    </source>
</evidence>
<comment type="caution">
    <text evidence="6">The sequence shown here is derived from an EMBL/GenBank/DDBJ whole genome shotgun (WGS) entry which is preliminary data.</text>
</comment>
<reference evidence="7" key="1">
    <citation type="submission" date="2017-08" db="EMBL/GenBank/DDBJ databases">
        <title>A dynamic microbial community with high functional redundancy inhabits the cold, oxic subseafloor aquifer.</title>
        <authorList>
            <person name="Tully B.J."/>
            <person name="Wheat C.G."/>
            <person name="Glazer B.T."/>
            <person name="Huber J.A."/>
        </authorList>
    </citation>
    <scope>NUCLEOTIDE SEQUENCE [LARGE SCALE GENOMIC DNA]</scope>
</reference>
<evidence type="ECO:0000313" key="6">
    <source>
        <dbReference type="EMBL" id="PCJ39830.1"/>
    </source>
</evidence>
<evidence type="ECO:0000259" key="4">
    <source>
        <dbReference type="Pfam" id="PF00437"/>
    </source>
</evidence>
<dbReference type="Pfam" id="PF05157">
    <property type="entry name" value="MshEN"/>
    <property type="match status" value="1"/>
</dbReference>
<dbReference type="GO" id="GO:0005524">
    <property type="term" value="F:ATP binding"/>
    <property type="evidence" value="ECO:0007669"/>
    <property type="project" value="UniProtKB-KW"/>
</dbReference>
<dbReference type="Gene3D" id="3.30.450.90">
    <property type="match status" value="1"/>
</dbReference>
<feature type="domain" description="Bacterial type II secretion system protein E" evidence="4">
    <location>
        <begin position="398"/>
        <end position="775"/>
    </location>
</feature>
<sequence>MSAYGYQNLNIGLPEIPLWAGVYSEKLDQGEINVLLNTQEELQGRLISFNVLEKHLILNDNHSGQDKRINFSEIGFLNFKEKNNLDLDTVDPVFKGAGIELPRWNETYEIHLNNGHVIDGEMKAYKIDDAGIHIFKTIENTLMRYFIPHSSVKRSKLGNKIGDELLSKNIVSAKHISEALHDQTVHKTKKIGEYLLDQNVLDEEALEKVLSIQQEIEKNQKINLKIGDLLVKEKVTTKKQFEYALRKQNKKKNAKIGDILVDKGYTSDVNIHRVLSSKHGVPFIMIDAFKVNPDVIKLIPFETAKEYSAFPLDIVNDRLLVTFSDPLDKNAIEAIRSLTKKDIEIATSPSKNIEKAFASFYGSAVIKCNFENLEKFHFDSISIAAINETSIGNSLELSNAEPVVHLVENIITDAIAQGVSAIHIRPGCEAVDLLYRNNNTLSKKCSFHVALLDLIVSRIKTIGRMDASEKRRPQDGVGSIKVNSKEISLKISVLPTVDGESVVIKLLSASAGLRSICELGCNEQDAELFIDLLNRDSGLILIVGPAGSGKTTTLYAALTELVNKNLKLMSVENSIEGHIKGVEQLQINSIPDCTFPKALHSALRHDPDAIMLGENLDAETGEMALESALNGRLVLGALYANGASDAIARLLALGVDPVKLSSTLLAVFSQRIVKINCEDCLALEEVAPNIRQSLQVDAEEKFYVGVGCDSCNGAGTKESMLVYELLPISDKLKALIADKGDVNDFRKQAMAEGVVPLKLNILEHVRSKKISMQEAYK</sequence>
<dbReference type="InterPro" id="IPR027417">
    <property type="entry name" value="P-loop_NTPase"/>
</dbReference>
<evidence type="ECO:0000256" key="2">
    <source>
        <dbReference type="ARBA" id="ARBA00022741"/>
    </source>
</evidence>
<evidence type="ECO:0000313" key="7">
    <source>
        <dbReference type="Proteomes" id="UP000228987"/>
    </source>
</evidence>
<name>A0A2A5C8N9_9GAMM</name>
<organism evidence="6 7">
    <name type="scientific">SAR86 cluster bacterium</name>
    <dbReference type="NCBI Taxonomy" id="2030880"/>
    <lineage>
        <taxon>Bacteria</taxon>
        <taxon>Pseudomonadati</taxon>
        <taxon>Pseudomonadota</taxon>
        <taxon>Gammaproteobacteria</taxon>
        <taxon>SAR86 cluster</taxon>
    </lineage>
</organism>
<dbReference type="SUPFAM" id="SSF160246">
    <property type="entry name" value="EspE N-terminal domain-like"/>
    <property type="match status" value="1"/>
</dbReference>
<dbReference type="Pfam" id="PF00437">
    <property type="entry name" value="T2SSE"/>
    <property type="match status" value="1"/>
</dbReference>
<dbReference type="PANTHER" id="PTHR30258">
    <property type="entry name" value="TYPE II SECRETION SYSTEM PROTEIN GSPE-RELATED"/>
    <property type="match status" value="1"/>
</dbReference>
<proteinExistence type="inferred from homology"/>